<proteinExistence type="predicted"/>
<evidence type="ECO:0000313" key="3">
    <source>
        <dbReference type="EMBL" id="GIX65868.1"/>
    </source>
</evidence>
<feature type="region of interest" description="Disordered" evidence="1">
    <location>
        <begin position="74"/>
        <end position="203"/>
    </location>
</feature>
<feature type="compositionally biased region" description="Polar residues" evidence="1">
    <location>
        <begin position="178"/>
        <end position="187"/>
    </location>
</feature>
<reference evidence="3 4" key="1">
    <citation type="submission" date="2021-06" db="EMBL/GenBank/DDBJ databases">
        <title>Genome sequence of Babesia caballi.</title>
        <authorList>
            <person name="Yamagishi J."/>
            <person name="Kidaka T."/>
            <person name="Ochi A."/>
        </authorList>
    </citation>
    <scope>NUCLEOTIDE SEQUENCE [LARGE SCALE GENOMIC DNA]</scope>
    <source>
        <strain evidence="3">USDA-D6B2</strain>
    </source>
</reference>
<dbReference type="GeneID" id="94197349"/>
<feature type="compositionally biased region" description="Basic and acidic residues" evidence="1">
    <location>
        <begin position="115"/>
        <end position="128"/>
    </location>
</feature>
<comment type="caution">
    <text evidence="3">The sequence shown here is derived from an EMBL/GenBank/DDBJ whole genome shotgun (WGS) entry which is preliminary data.</text>
</comment>
<sequence>MFSFKLRPPKRYFFRTAVLRFQAGHGRPRSRLAAQISSDFYRSPCSFNRSLWEREFESHRRRLKSRCKNLKETFCADPRTSPQLPGNRHSRRPANKDKTRPPPAYYDPHSAWNDGYHERSRETTRPNEDQEPSCTATPVRSTHDSRATPASRANVDRCAELQDSRSSPGLHCNPFHGNGSSNGTSNIDSRRRHSSCSSLPPRVKGPTPLDLLLACKLGFGTSTASYGRPVNLIDRTERPFRVKRNLHQKPRRHNSFSRLTKAYCPGDASSIRSRSEICDTTRNWPLYSSRFRTSRLRAPSDYSNLKSHYSVYQQDQPTASLSPAANAHWIPDTPRYPGHRNHKGRKALHREHSHHHRTKPRQLRRNHPVTTHYCHRCSRMGKGTCARSDDTDVCTSIDEADCLSSKYSEGDAFSKAHHAHRAMNAQMKVDEKFVDRMLSGHNVSMDLVRAPEHGSSETDRYIMSICREVFTGAIGGQLVYVVTSLIFGNVAAAIIVLLLCVQSAFCHCDGRPVAYVINGVLSILVGSIVTMALCRSVSGLEVYRDDPVLNTMSYIYVPLCFAFGGFSFFLAHSNRNLQKRERRAIVEAVNRLVGDRYHMNERSLALERRM</sequence>
<accession>A0AAV4M1J7</accession>
<feature type="transmembrane region" description="Helical" evidence="2">
    <location>
        <begin position="478"/>
        <end position="501"/>
    </location>
</feature>
<evidence type="ECO:0000256" key="1">
    <source>
        <dbReference type="SAM" id="MobiDB-lite"/>
    </source>
</evidence>
<feature type="compositionally biased region" description="Basic and acidic residues" evidence="1">
    <location>
        <begin position="154"/>
        <end position="163"/>
    </location>
</feature>
<name>A0AAV4M1J7_BABCB</name>
<keyword evidence="4" id="KW-1185">Reference proteome</keyword>
<gene>
    <name evidence="3" type="ORF">BcabD6B2_53030</name>
</gene>
<keyword evidence="2" id="KW-1133">Transmembrane helix</keyword>
<dbReference type="RefSeq" id="XP_067717937.1">
    <property type="nucleotide sequence ID" value="XM_067861836.1"/>
</dbReference>
<dbReference type="AlphaFoldDB" id="A0AAV4M1J7"/>
<evidence type="ECO:0000313" key="4">
    <source>
        <dbReference type="Proteomes" id="UP001497744"/>
    </source>
</evidence>
<feature type="transmembrane region" description="Helical" evidence="2">
    <location>
        <begin position="513"/>
        <end position="533"/>
    </location>
</feature>
<dbReference type="EMBL" id="BPLF01000005">
    <property type="protein sequence ID" value="GIX65868.1"/>
    <property type="molecule type" value="Genomic_DNA"/>
</dbReference>
<keyword evidence="2" id="KW-0472">Membrane</keyword>
<evidence type="ECO:0000256" key="2">
    <source>
        <dbReference type="SAM" id="Phobius"/>
    </source>
</evidence>
<feature type="region of interest" description="Disordered" evidence="1">
    <location>
        <begin position="315"/>
        <end position="366"/>
    </location>
</feature>
<dbReference type="Proteomes" id="UP001497744">
    <property type="component" value="Unassembled WGS sequence"/>
</dbReference>
<keyword evidence="2 3" id="KW-0812">Transmembrane</keyword>
<feature type="compositionally biased region" description="Basic residues" evidence="1">
    <location>
        <begin position="337"/>
        <end position="366"/>
    </location>
</feature>
<protein>
    <submittedName>
        <fullName evidence="3">Transmembrane protein, putative</fullName>
    </submittedName>
</protein>
<feature type="transmembrane region" description="Helical" evidence="2">
    <location>
        <begin position="553"/>
        <end position="573"/>
    </location>
</feature>
<organism evidence="3 4">
    <name type="scientific">Babesia caballi</name>
    <dbReference type="NCBI Taxonomy" id="5871"/>
    <lineage>
        <taxon>Eukaryota</taxon>
        <taxon>Sar</taxon>
        <taxon>Alveolata</taxon>
        <taxon>Apicomplexa</taxon>
        <taxon>Aconoidasida</taxon>
        <taxon>Piroplasmida</taxon>
        <taxon>Babesiidae</taxon>
        <taxon>Babesia</taxon>
    </lineage>
</organism>